<comment type="similarity">
    <text evidence="2">Belongs to the CSC1 (TC 1.A.17) family.</text>
</comment>
<feature type="compositionally biased region" description="Acidic residues" evidence="7">
    <location>
        <begin position="815"/>
        <end position="824"/>
    </location>
</feature>
<keyword evidence="4 8" id="KW-0812">Transmembrane</keyword>
<comment type="caution">
    <text evidence="13">The sequence shown here is derived from an EMBL/GenBank/DDBJ whole genome shotgun (WGS) entry which is preliminary data.</text>
</comment>
<evidence type="ECO:0000259" key="10">
    <source>
        <dbReference type="Pfam" id="PF12621"/>
    </source>
</evidence>
<organism evidence="13 14">
    <name type="scientific">Verticillium dahliae</name>
    <name type="common">Verticillium wilt</name>
    <dbReference type="NCBI Taxonomy" id="27337"/>
    <lineage>
        <taxon>Eukaryota</taxon>
        <taxon>Fungi</taxon>
        <taxon>Dikarya</taxon>
        <taxon>Ascomycota</taxon>
        <taxon>Pezizomycotina</taxon>
        <taxon>Sordariomycetes</taxon>
        <taxon>Hypocreomycetidae</taxon>
        <taxon>Glomerellales</taxon>
        <taxon>Plectosphaerellaceae</taxon>
        <taxon>Verticillium</taxon>
    </lineage>
</organism>
<feature type="compositionally biased region" description="Basic and acidic residues" evidence="7">
    <location>
        <begin position="1"/>
        <end position="16"/>
    </location>
</feature>
<evidence type="ECO:0008006" key="15">
    <source>
        <dbReference type="Google" id="ProtNLM"/>
    </source>
</evidence>
<evidence type="ECO:0000256" key="6">
    <source>
        <dbReference type="ARBA" id="ARBA00023136"/>
    </source>
</evidence>
<evidence type="ECO:0000259" key="12">
    <source>
        <dbReference type="Pfam" id="PF14703"/>
    </source>
</evidence>
<feature type="transmembrane region" description="Helical" evidence="8">
    <location>
        <begin position="164"/>
        <end position="183"/>
    </location>
</feature>
<evidence type="ECO:0000256" key="1">
    <source>
        <dbReference type="ARBA" id="ARBA00004141"/>
    </source>
</evidence>
<reference evidence="13 14" key="1">
    <citation type="submission" date="2018-12" db="EMBL/GenBank/DDBJ databases">
        <title>Genome of Verticillium dahliae isolate Getta Getta.</title>
        <authorList>
            <person name="Gardiner D.M."/>
        </authorList>
    </citation>
    <scope>NUCLEOTIDE SEQUENCE [LARGE SCALE GENOMIC DNA]</scope>
    <source>
        <strain evidence="13 14">Getta Getta</strain>
    </source>
</reference>
<feature type="transmembrane region" description="Helical" evidence="8">
    <location>
        <begin position="609"/>
        <end position="630"/>
    </location>
</feature>
<evidence type="ECO:0000256" key="5">
    <source>
        <dbReference type="ARBA" id="ARBA00022989"/>
    </source>
</evidence>
<keyword evidence="3" id="KW-0813">Transport</keyword>
<dbReference type="InterPro" id="IPR003864">
    <property type="entry name" value="CSC1/OSCA1-like_7TM"/>
</dbReference>
<feature type="transmembrane region" description="Helical" evidence="8">
    <location>
        <begin position="748"/>
        <end position="766"/>
    </location>
</feature>
<evidence type="ECO:0000256" key="2">
    <source>
        <dbReference type="ARBA" id="ARBA00007779"/>
    </source>
</evidence>
<evidence type="ECO:0000259" key="11">
    <source>
        <dbReference type="Pfam" id="PF13967"/>
    </source>
</evidence>
<proteinExistence type="inferred from homology"/>
<evidence type="ECO:0000313" key="13">
    <source>
        <dbReference type="EMBL" id="RXG49069.1"/>
    </source>
</evidence>
<dbReference type="InterPro" id="IPR032880">
    <property type="entry name" value="CSC1/OSCA1-like_N"/>
</dbReference>
<evidence type="ECO:0000256" key="4">
    <source>
        <dbReference type="ARBA" id="ARBA00022692"/>
    </source>
</evidence>
<feature type="domain" description="CSC1/OSCA1-like cytosolic" evidence="12">
    <location>
        <begin position="208"/>
        <end position="456"/>
    </location>
</feature>
<feature type="compositionally biased region" description="Low complexity" evidence="7">
    <location>
        <begin position="306"/>
        <end position="328"/>
    </location>
</feature>
<dbReference type="Pfam" id="PF02714">
    <property type="entry name" value="RSN1_7TM"/>
    <property type="match status" value="1"/>
</dbReference>
<dbReference type="GO" id="GO:0005227">
    <property type="term" value="F:calcium-activated cation channel activity"/>
    <property type="evidence" value="ECO:0007669"/>
    <property type="project" value="InterPro"/>
</dbReference>
<dbReference type="GO" id="GO:0005886">
    <property type="term" value="C:plasma membrane"/>
    <property type="evidence" value="ECO:0007669"/>
    <property type="project" value="TreeGrafter"/>
</dbReference>
<feature type="domain" description="10TM putative phosphate transporter extracellular tail" evidence="10">
    <location>
        <begin position="896"/>
        <end position="989"/>
    </location>
</feature>
<evidence type="ECO:0000259" key="9">
    <source>
        <dbReference type="Pfam" id="PF02714"/>
    </source>
</evidence>
<protein>
    <recommendedName>
        <fullName evidence="15">Phosphate metabolism protein</fullName>
    </recommendedName>
</protein>
<comment type="subcellular location">
    <subcellularLocation>
        <location evidence="1">Membrane</location>
        <topology evidence="1">Multi-pass membrane protein</topology>
    </subcellularLocation>
</comment>
<feature type="transmembrane region" description="Helical" evidence="8">
    <location>
        <begin position="516"/>
        <end position="540"/>
    </location>
</feature>
<feature type="region of interest" description="Disordered" evidence="7">
    <location>
        <begin position="1"/>
        <end position="25"/>
    </location>
</feature>
<evidence type="ECO:0000256" key="8">
    <source>
        <dbReference type="SAM" id="Phobius"/>
    </source>
</evidence>
<dbReference type="Proteomes" id="UP000288725">
    <property type="component" value="Chromosome 3"/>
</dbReference>
<feature type="domain" description="CSC1/OSCA1-like N-terminal transmembrane" evidence="11">
    <location>
        <begin position="37"/>
        <end position="185"/>
    </location>
</feature>
<feature type="transmembrane region" description="Helical" evidence="8">
    <location>
        <begin position="117"/>
        <end position="136"/>
    </location>
</feature>
<dbReference type="InterPro" id="IPR045122">
    <property type="entry name" value="Csc1-like"/>
</dbReference>
<evidence type="ECO:0000256" key="3">
    <source>
        <dbReference type="ARBA" id="ARBA00022448"/>
    </source>
</evidence>
<dbReference type="Pfam" id="PF13967">
    <property type="entry name" value="RSN1_TM"/>
    <property type="match status" value="1"/>
</dbReference>
<name>A0A444S6P9_VERDA</name>
<dbReference type="InterPro" id="IPR022257">
    <property type="entry name" value="PHM7_ext"/>
</dbReference>
<feature type="region of interest" description="Disordered" evidence="7">
    <location>
        <begin position="306"/>
        <end position="366"/>
    </location>
</feature>
<feature type="transmembrane region" description="Helical" evidence="8">
    <location>
        <begin position="724"/>
        <end position="742"/>
    </location>
</feature>
<feature type="transmembrane region" description="Helical" evidence="8">
    <location>
        <begin position="561"/>
        <end position="589"/>
    </location>
</feature>
<feature type="transmembrane region" description="Helical" evidence="8">
    <location>
        <begin position="470"/>
        <end position="496"/>
    </location>
</feature>
<dbReference type="PANTHER" id="PTHR13018">
    <property type="entry name" value="PROBABLE MEMBRANE PROTEIN DUF221-RELATED"/>
    <property type="match status" value="1"/>
</dbReference>
<keyword evidence="5 8" id="KW-1133">Transmembrane helix</keyword>
<accession>A0A444S6P9</accession>
<feature type="domain" description="CSC1/OSCA1-like 7TM region" evidence="9">
    <location>
        <begin position="468"/>
        <end position="740"/>
    </location>
</feature>
<sequence>MDFGDDSRTGSARDDGDGGTLSKQLGNNGDSSSLASLMSTLLPVLIYSAVCLIIFWFFRRKVQRVYSPRSIMHSLFAEERSTPLPQGWFNWLKPFWKQGDDFVLNHSSLDAFLFLRYLKVLSLICFVGCCIVWPVLMPLHATGGNGLTELERVTIGNVSDPNTFFAHVAVAWVFFGFILFTIYRESIYYINLRNAYLLSPYYANRLSSRTVLFQCVPPAYRDAARLRKVFGDSVKHVWILRDTIDLEHLVDERTKTATRLERAEIQLIKMADRARRRGERAAPALPEHLLPPTDSPHHPAAAIPVSLSDASRPSSPSTSTTPLPAGTPSAPPSPKLSEDPEKHAGFPQTLPDVNGSVAGQWIPADKRPRHRPLGNFLRSVDTIKWTRRRLKALNPAIAKLRRKLHRGTEGRPLESVFIEFATQSDAQRAYQTLAHDKPMFMSPRFIGIRPDEIVWDSLRMNWFARMARRFAMLAAIVAAIIFWSIPSAFIGTLTNIEKLSQMVFFLEWIMLLPKVVLGVIQGLLPALALSLLMAIVPWILRGCARVAGEPSLSDIELYVQSFYFGFQVVQVFLVTTLTSAASAAFSQILKDPLSAKDLLSENLPKASNFYLSYILIQCLAVGAGNLLRLYDLLRHGIMARFVQNPRVKWRVWKRVRPVHWGGWFPVFTNMGVIAISYSCIAPVVLGFASVGMYVIYLVSKYNLLFVEDSSIDTRGLCYPRALKHLLFGLYLSEICLVGLFVLRSAFYPMIFMIIFLIFTALFHYSLSEALAPLLANLPRTLALEIEELSRTDDFPSPGLSDVGVADSSPHIFGQDGDEDEEDDGPEHVTLGNRGGSNPGLEGSASLGRTFAKVSWNAYVKAVTAQLHKIGLGPVLERIDAIIRPEYSPNPNPVMRFLHPSTFDSFAHLRELIPKDLPDPTSTYPEDYVFKTYYPPEMWEPAPKLWIPKDEGGVSAQEVEHCARYGKVEATDEGAWLQEDGKVGCEVEQAPFWEERVLY</sequence>
<dbReference type="PANTHER" id="PTHR13018:SF53">
    <property type="entry name" value="DUF221 DOMAIN PROTEIN"/>
    <property type="match status" value="1"/>
</dbReference>
<dbReference type="EMBL" id="RSDZ01000019">
    <property type="protein sequence ID" value="RXG49069.1"/>
    <property type="molecule type" value="Genomic_DNA"/>
</dbReference>
<evidence type="ECO:0000256" key="7">
    <source>
        <dbReference type="SAM" id="MobiDB-lite"/>
    </source>
</evidence>
<feature type="transmembrane region" description="Helical" evidence="8">
    <location>
        <begin position="683"/>
        <end position="703"/>
    </location>
</feature>
<dbReference type="InterPro" id="IPR027815">
    <property type="entry name" value="CSC1/OSCA1-like_cyt"/>
</dbReference>
<evidence type="ECO:0000313" key="14">
    <source>
        <dbReference type="Proteomes" id="UP000288725"/>
    </source>
</evidence>
<feature type="transmembrane region" description="Helical" evidence="8">
    <location>
        <begin position="34"/>
        <end position="58"/>
    </location>
</feature>
<gene>
    <name evidence="13" type="ORF">VDGE_04774</name>
</gene>
<keyword evidence="6 8" id="KW-0472">Membrane</keyword>
<feature type="region of interest" description="Disordered" evidence="7">
    <location>
        <begin position="810"/>
        <end position="841"/>
    </location>
</feature>
<dbReference type="AlphaFoldDB" id="A0A444S6P9"/>
<dbReference type="Pfam" id="PF14703">
    <property type="entry name" value="PHM7_cyt"/>
    <property type="match status" value="1"/>
</dbReference>
<dbReference type="Pfam" id="PF12621">
    <property type="entry name" value="PHM7_ext"/>
    <property type="match status" value="1"/>
</dbReference>